<keyword evidence="4" id="KW-0143">Chaperone</keyword>
<name>A0A367ZKF6_9BACT</name>
<dbReference type="GO" id="GO:0034605">
    <property type="term" value="P:cellular response to heat"/>
    <property type="evidence" value="ECO:0007669"/>
    <property type="project" value="TreeGrafter"/>
</dbReference>
<evidence type="ECO:0000256" key="3">
    <source>
        <dbReference type="ARBA" id="ARBA00022840"/>
    </source>
</evidence>
<accession>A0A367ZKF6</accession>
<dbReference type="GO" id="GO:0016887">
    <property type="term" value="F:ATP hydrolysis activity"/>
    <property type="evidence" value="ECO:0007669"/>
    <property type="project" value="InterPro"/>
</dbReference>
<dbReference type="Gene3D" id="3.40.50.300">
    <property type="entry name" value="P-loop containing nucleotide triphosphate hydrolases"/>
    <property type="match status" value="2"/>
</dbReference>
<dbReference type="SUPFAM" id="SSF52540">
    <property type="entry name" value="P-loop containing nucleoside triphosphate hydrolases"/>
    <property type="match status" value="2"/>
</dbReference>
<evidence type="ECO:0000256" key="4">
    <source>
        <dbReference type="ARBA" id="ARBA00023186"/>
    </source>
</evidence>
<dbReference type="Proteomes" id="UP000252355">
    <property type="component" value="Unassembled WGS sequence"/>
</dbReference>
<dbReference type="InterPro" id="IPR003959">
    <property type="entry name" value="ATPase_AAA_core"/>
</dbReference>
<dbReference type="Gene3D" id="1.10.8.60">
    <property type="match status" value="2"/>
</dbReference>
<evidence type="ECO:0000256" key="2">
    <source>
        <dbReference type="ARBA" id="ARBA00022741"/>
    </source>
</evidence>
<dbReference type="Pfam" id="PF07724">
    <property type="entry name" value="AAA_2"/>
    <property type="match status" value="1"/>
</dbReference>
<proteinExistence type="predicted"/>
<dbReference type="InterPro" id="IPR050130">
    <property type="entry name" value="ClpA_ClpB"/>
</dbReference>
<feature type="domain" description="AAA+ ATPase" evidence="5">
    <location>
        <begin position="39"/>
        <end position="183"/>
    </location>
</feature>
<dbReference type="PANTHER" id="PTHR11638">
    <property type="entry name" value="ATP-DEPENDENT CLP PROTEASE"/>
    <property type="match status" value="1"/>
</dbReference>
<dbReference type="Pfam" id="PF17871">
    <property type="entry name" value="AAA_lid_9"/>
    <property type="match status" value="1"/>
</dbReference>
<dbReference type="InterPro" id="IPR003593">
    <property type="entry name" value="AAA+_ATPase"/>
</dbReference>
<dbReference type="Pfam" id="PF00004">
    <property type="entry name" value="AAA"/>
    <property type="match status" value="1"/>
</dbReference>
<sequence>MLEEFGRDLTTLAAMGALEPLIGRAQEIKRLIEILTLEGKSNPVLIGPPGVGKTCIVEGLAQYIAAGNVPDKLKGKRIFQIDFAAITSGTIYRGMLEERIEKVINELVESQNTILFIDELHLLTHTYSTGHFDLANYLKPYLARGDFPVIGATTEAEFKRDLEERDPALARRFIKVKVGEPPRDELKLLLSRLGKRFGARYHIVVPEYTIDQIIALADQYIKDRYFPDKAIDLMKEAMAEKRFGEERDRSRRDLTLLEPIIGREIGCIERGDFAALEAALAAWDDEKKQFFDTALTVEDVASLISRRTGAVVGDKQLDEVTSRLRKLTEAFQTNIIGQTRTKEAILGAFKMLGAGIRKPNKPIGSFLFLGPSGTGKTETAKTIATAFFGEERRLIRFDMSEFYDDHTMARLVGSPPGYIGSDEDGLLVKLMNQNPFSVVLFDEIEKADPKLFDIFLQMLDEGYVKDMKGNTASFKDALIIITSNVGTHNYAGLDQAEFEKKFDAIQAKVLEELKRSVRPEIINRIEHIIPFAPFTKEELRAVFRKLAAESARRIFEQKGIQYTVSAAAVDLAVEIGYDPQFGARPMRREVQKLEELIAEAVLDRLIAARDKVIVEVQDRKYVLKKVYE</sequence>
<organism evidence="7 8">
    <name type="scientific">Candidatus Ozemobacter sibiricus</name>
    <dbReference type="NCBI Taxonomy" id="2268124"/>
    <lineage>
        <taxon>Bacteria</taxon>
        <taxon>Candidatus Ozemobacteria</taxon>
        <taxon>Candidatus Ozemobacterales</taxon>
        <taxon>Candidatus Ozemobacteraceae</taxon>
        <taxon>Candidatus Ozemobacter</taxon>
    </lineage>
</organism>
<keyword evidence="2" id="KW-0547">Nucleotide-binding</keyword>
<dbReference type="SMART" id="SM01086">
    <property type="entry name" value="ClpB_D2-small"/>
    <property type="match status" value="1"/>
</dbReference>
<feature type="domain" description="Clp ATPase C-terminal" evidence="6">
    <location>
        <begin position="534"/>
        <end position="623"/>
    </location>
</feature>
<dbReference type="SMART" id="SM00382">
    <property type="entry name" value="AAA"/>
    <property type="match status" value="2"/>
</dbReference>
<dbReference type="PANTHER" id="PTHR11638:SF18">
    <property type="entry name" value="HEAT SHOCK PROTEIN 104"/>
    <property type="match status" value="1"/>
</dbReference>
<dbReference type="InterPro" id="IPR027417">
    <property type="entry name" value="P-loop_NTPase"/>
</dbReference>
<evidence type="ECO:0000259" key="6">
    <source>
        <dbReference type="SMART" id="SM01086"/>
    </source>
</evidence>
<protein>
    <submittedName>
        <fullName evidence="7">ClpB protein</fullName>
    </submittedName>
</protein>
<dbReference type="InterPro" id="IPR019489">
    <property type="entry name" value="Clp_ATPase_C"/>
</dbReference>
<dbReference type="GO" id="GO:0005524">
    <property type="term" value="F:ATP binding"/>
    <property type="evidence" value="ECO:0007669"/>
    <property type="project" value="UniProtKB-KW"/>
</dbReference>
<dbReference type="PRINTS" id="PR00300">
    <property type="entry name" value="CLPPROTEASEA"/>
</dbReference>
<evidence type="ECO:0000313" key="8">
    <source>
        <dbReference type="Proteomes" id="UP000252355"/>
    </source>
</evidence>
<dbReference type="InterPro" id="IPR041546">
    <property type="entry name" value="ClpA/ClpB_AAA_lid"/>
</dbReference>
<gene>
    <name evidence="7" type="ORF">OZSIB_1270</name>
</gene>
<dbReference type="InterPro" id="IPR001270">
    <property type="entry name" value="ClpA/B"/>
</dbReference>
<dbReference type="CDD" id="cd19499">
    <property type="entry name" value="RecA-like_ClpB_Hsp104-like"/>
    <property type="match status" value="1"/>
</dbReference>
<evidence type="ECO:0000259" key="5">
    <source>
        <dbReference type="SMART" id="SM00382"/>
    </source>
</evidence>
<dbReference type="AlphaFoldDB" id="A0A367ZKF6"/>
<dbReference type="EMBL" id="QOQW01000021">
    <property type="protein sequence ID" value="RCK78548.1"/>
    <property type="molecule type" value="Genomic_DNA"/>
</dbReference>
<keyword evidence="3" id="KW-0067">ATP-binding</keyword>
<dbReference type="Pfam" id="PF10431">
    <property type="entry name" value="ClpB_D2-small"/>
    <property type="match status" value="1"/>
</dbReference>
<comment type="caution">
    <text evidence="7">The sequence shown here is derived from an EMBL/GenBank/DDBJ whole genome shotgun (WGS) entry which is preliminary data.</text>
</comment>
<reference evidence="7 8" key="1">
    <citation type="submission" date="2018-05" db="EMBL/GenBank/DDBJ databases">
        <title>A metagenomic window into the 2 km-deep terrestrial subsurface aquifer revealed taxonomically and functionally diverse microbial community comprising novel uncultured bacterial lineages.</title>
        <authorList>
            <person name="Kadnikov V.V."/>
            <person name="Mardanov A.V."/>
            <person name="Beletsky A.V."/>
            <person name="Banks D."/>
            <person name="Pimenov N.V."/>
            <person name="Frank Y.A."/>
            <person name="Karnachuk O.V."/>
            <person name="Ravin N.V."/>
        </authorList>
    </citation>
    <scope>NUCLEOTIDE SEQUENCE [LARGE SCALE GENOMIC DNA]</scope>
    <source>
        <strain evidence="7">BY5</strain>
    </source>
</reference>
<evidence type="ECO:0000313" key="7">
    <source>
        <dbReference type="EMBL" id="RCK78548.1"/>
    </source>
</evidence>
<dbReference type="GO" id="GO:0005737">
    <property type="term" value="C:cytoplasm"/>
    <property type="evidence" value="ECO:0007669"/>
    <property type="project" value="TreeGrafter"/>
</dbReference>
<evidence type="ECO:0000256" key="1">
    <source>
        <dbReference type="ARBA" id="ARBA00022737"/>
    </source>
</evidence>
<feature type="domain" description="AAA+ ATPase" evidence="5">
    <location>
        <begin position="362"/>
        <end position="512"/>
    </location>
</feature>
<keyword evidence="1" id="KW-0677">Repeat</keyword>
<dbReference type="CDD" id="cd00009">
    <property type="entry name" value="AAA"/>
    <property type="match status" value="1"/>
</dbReference>